<proteinExistence type="predicted"/>
<organism evidence="1 2">
    <name type="scientific">Candidatus Portnoybacteria bacterium CG10_big_fil_rev_8_21_14_0_10_36_7</name>
    <dbReference type="NCBI Taxonomy" id="1974812"/>
    <lineage>
        <taxon>Bacteria</taxon>
        <taxon>Candidatus Portnoyibacteriota</taxon>
    </lineage>
</organism>
<sequence length="104" mass="11894">MNRALIMVGKEIIEGTVTESYQLLIGCDYLSSQYNESEQNRSQFLEEVSEIFANRIIDGESYSVGLFNGLKIDKKTNRHVKIQRLEDSLANYLSNQICVRVSDL</sequence>
<name>A0A2M8KEP2_9BACT</name>
<feature type="non-terminal residue" evidence="1">
    <location>
        <position position="104"/>
    </location>
</feature>
<dbReference type="EMBL" id="PFDW01000021">
    <property type="protein sequence ID" value="PJE58386.1"/>
    <property type="molecule type" value="Genomic_DNA"/>
</dbReference>
<comment type="caution">
    <text evidence="1">The sequence shown here is derived from an EMBL/GenBank/DDBJ whole genome shotgun (WGS) entry which is preliminary data.</text>
</comment>
<reference evidence="2" key="1">
    <citation type="submission" date="2017-09" db="EMBL/GenBank/DDBJ databases">
        <title>Depth-based differentiation of microbial function through sediment-hosted aquifers and enrichment of novel symbionts in the deep terrestrial subsurface.</title>
        <authorList>
            <person name="Probst A.J."/>
            <person name="Ladd B."/>
            <person name="Jarett J.K."/>
            <person name="Geller-Mcgrath D.E."/>
            <person name="Sieber C.M.K."/>
            <person name="Emerson J.B."/>
            <person name="Anantharaman K."/>
            <person name="Thomas B.C."/>
            <person name="Malmstrom R."/>
            <person name="Stieglmeier M."/>
            <person name="Klingl A."/>
            <person name="Woyke T."/>
            <person name="Ryan C.M."/>
            <person name="Banfield J.F."/>
        </authorList>
    </citation>
    <scope>NUCLEOTIDE SEQUENCE [LARGE SCALE GENOMIC DNA]</scope>
</reference>
<evidence type="ECO:0000313" key="2">
    <source>
        <dbReference type="Proteomes" id="UP000231450"/>
    </source>
</evidence>
<dbReference type="AlphaFoldDB" id="A0A2M8KEP2"/>
<gene>
    <name evidence="1" type="ORF">COU81_01085</name>
</gene>
<evidence type="ECO:0000313" key="1">
    <source>
        <dbReference type="EMBL" id="PJE58386.1"/>
    </source>
</evidence>
<protein>
    <submittedName>
        <fullName evidence="1">Uncharacterized protein</fullName>
    </submittedName>
</protein>
<dbReference type="Proteomes" id="UP000231450">
    <property type="component" value="Unassembled WGS sequence"/>
</dbReference>
<accession>A0A2M8KEP2</accession>